<keyword evidence="2" id="KW-1185">Reference proteome</keyword>
<gene>
    <name evidence="1" type="ORF">SAMN06295905_1643</name>
</gene>
<name>A0A1Y6F5A9_9HYPH</name>
<protein>
    <submittedName>
        <fullName evidence="1">Transmembrane transcriptional regulator (Anti-sigma factor RsiW)</fullName>
    </submittedName>
</protein>
<dbReference type="Proteomes" id="UP000194474">
    <property type="component" value="Unassembled WGS sequence"/>
</dbReference>
<reference evidence="2" key="1">
    <citation type="submission" date="2017-04" db="EMBL/GenBank/DDBJ databases">
        <authorList>
            <person name="Varghese N."/>
            <person name="Submissions S."/>
        </authorList>
    </citation>
    <scope>NUCLEOTIDE SEQUENCE [LARGE SCALE GENOMIC DNA]</scope>
</reference>
<dbReference type="OrthoDB" id="9152892at2"/>
<dbReference type="RefSeq" id="WP_086469946.1">
    <property type="nucleotide sequence ID" value="NZ_FXWK01000001.1"/>
</dbReference>
<dbReference type="AlphaFoldDB" id="A0A1Y6F5A9"/>
<accession>A0A1Y6F5A9</accession>
<dbReference type="EMBL" id="FXWK01000001">
    <property type="protein sequence ID" value="SMQ68731.1"/>
    <property type="molecule type" value="Genomic_DNA"/>
</dbReference>
<sequence>MPTEPITDQDLALYVDDQLEPKRRIAVEAHLAREPALAARVMEDLRISHALRLTAASDTDQPNPRTSELARKLQSAMLRRAVLHRLRPSMAACVLLVSGAVLGGAVTGLMSKPGVPDYVEVALQAHAVSQVRAVMISQPESPDYDRDELLSATAIVMPTLPDDWVVTDVQVYPSRFGPSVEMAIDAGELGRASIFAARPGDFAVIAPSTSQHEQSAFGHWQMGEIAYVLVGRAEPAEILHAAEALASTLY</sequence>
<proteinExistence type="predicted"/>
<keyword evidence="1" id="KW-0472">Membrane</keyword>
<evidence type="ECO:0000313" key="2">
    <source>
        <dbReference type="Proteomes" id="UP000194474"/>
    </source>
</evidence>
<evidence type="ECO:0000313" key="1">
    <source>
        <dbReference type="EMBL" id="SMQ68731.1"/>
    </source>
</evidence>
<organism evidence="1 2">
    <name type="scientific">Devosia lucknowensis</name>
    <dbReference type="NCBI Taxonomy" id="1096929"/>
    <lineage>
        <taxon>Bacteria</taxon>
        <taxon>Pseudomonadati</taxon>
        <taxon>Pseudomonadota</taxon>
        <taxon>Alphaproteobacteria</taxon>
        <taxon>Hyphomicrobiales</taxon>
        <taxon>Devosiaceae</taxon>
        <taxon>Devosia</taxon>
    </lineage>
</organism>
<keyword evidence="1" id="KW-0812">Transmembrane</keyword>